<protein>
    <submittedName>
        <fullName evidence="1">Uncharacterized protein</fullName>
    </submittedName>
</protein>
<evidence type="ECO:0000313" key="1">
    <source>
        <dbReference type="EnsemblMetazoa" id="Aqu2.1.35404_001"/>
    </source>
</evidence>
<dbReference type="EnsemblMetazoa" id="Aqu2.1.35404_001">
    <property type="protein sequence ID" value="Aqu2.1.35404_001"/>
    <property type="gene ID" value="Aqu2.1.35404"/>
</dbReference>
<reference evidence="1" key="1">
    <citation type="submission" date="2017-05" db="UniProtKB">
        <authorList>
            <consortium name="EnsemblMetazoa"/>
        </authorList>
    </citation>
    <scope>IDENTIFICATION</scope>
</reference>
<organism evidence="1">
    <name type="scientific">Amphimedon queenslandica</name>
    <name type="common">Sponge</name>
    <dbReference type="NCBI Taxonomy" id="400682"/>
    <lineage>
        <taxon>Eukaryota</taxon>
        <taxon>Metazoa</taxon>
        <taxon>Porifera</taxon>
        <taxon>Demospongiae</taxon>
        <taxon>Heteroscleromorpha</taxon>
        <taxon>Haplosclerida</taxon>
        <taxon>Niphatidae</taxon>
        <taxon>Amphimedon</taxon>
    </lineage>
</organism>
<sequence>MALFTPLCVSVDGMLGPKASCILKQLSERLAYKWESNYGTIMSWVRTRITFAIIRALILCLSGSRTKW</sequence>
<proteinExistence type="predicted"/>
<accession>A0A1X7V6G1</accession>
<name>A0A1X7V6G1_AMPQE</name>
<dbReference type="InParanoid" id="A0A1X7V6G1"/>
<dbReference type="AlphaFoldDB" id="A0A1X7V6G1"/>